<gene>
    <name evidence="2" type="ORF">HHL25_05670</name>
</gene>
<keyword evidence="2" id="KW-0808">Transferase</keyword>
<dbReference type="InterPro" id="IPR002376">
    <property type="entry name" value="Formyl_transf_N"/>
</dbReference>
<dbReference type="Gene3D" id="3.40.50.170">
    <property type="entry name" value="Formyl transferase, N-terminal domain"/>
    <property type="match status" value="1"/>
</dbReference>
<reference evidence="2 3" key="1">
    <citation type="submission" date="2020-04" db="EMBL/GenBank/DDBJ databases">
        <title>Rhizobium sp. S-51 isolated from soil.</title>
        <authorList>
            <person name="Dahal R.H."/>
        </authorList>
    </citation>
    <scope>NUCLEOTIDE SEQUENCE [LARGE SCALE GENOMIC DNA]</scope>
    <source>
        <strain evidence="2 3">S-51</strain>
    </source>
</reference>
<sequence>MTTGGTSPMADATSSSAIVVVMTAGGPNPAVIINALSRCYPGLQVIQEEPESKSEILRRRARRLGWVNACGQLATMMAAKLLRPLARRRTAAILRTAGLSAVVDPRVPVHPVPSLNDPDCAALVARLKPAAILLVSTRLMNRATLAAMPCPVLNLHAGINPAYRGQMGGYWSLIEDDAANFGATVHLVDAGTDTGGTLYEVRTLPDRGDFIATYPLLLTVSAIDITLQAVDDAVHDRLAPYQPEGPSALRFPPAVWTWLGNGIRRRIW</sequence>
<accession>A0A7Y0AU87</accession>
<dbReference type="Proteomes" id="UP000541470">
    <property type="component" value="Unassembled WGS sequence"/>
</dbReference>
<organism evidence="2 3">
    <name type="scientific">Rhizobium terricola</name>
    <dbReference type="NCBI Taxonomy" id="2728849"/>
    <lineage>
        <taxon>Bacteria</taxon>
        <taxon>Pseudomonadati</taxon>
        <taxon>Pseudomonadota</taxon>
        <taxon>Alphaproteobacteria</taxon>
        <taxon>Hyphomicrobiales</taxon>
        <taxon>Rhizobiaceae</taxon>
        <taxon>Rhizobium/Agrobacterium group</taxon>
        <taxon>Rhizobium</taxon>
    </lineage>
</organism>
<dbReference type="GO" id="GO:0016740">
    <property type="term" value="F:transferase activity"/>
    <property type="evidence" value="ECO:0007669"/>
    <property type="project" value="UniProtKB-KW"/>
</dbReference>
<dbReference type="EMBL" id="JABBGK010000001">
    <property type="protein sequence ID" value="NML73612.1"/>
    <property type="molecule type" value="Genomic_DNA"/>
</dbReference>
<protein>
    <submittedName>
        <fullName evidence="2">Formyl transferase</fullName>
    </submittedName>
</protein>
<comment type="caution">
    <text evidence="2">The sequence shown here is derived from an EMBL/GenBank/DDBJ whole genome shotgun (WGS) entry which is preliminary data.</text>
</comment>
<proteinExistence type="predicted"/>
<feature type="domain" description="Formyl transferase N-terminal" evidence="1">
    <location>
        <begin position="114"/>
        <end position="200"/>
    </location>
</feature>
<dbReference type="Pfam" id="PF00551">
    <property type="entry name" value="Formyl_trans_N"/>
    <property type="match status" value="1"/>
</dbReference>
<evidence type="ECO:0000313" key="2">
    <source>
        <dbReference type="EMBL" id="NML73612.1"/>
    </source>
</evidence>
<evidence type="ECO:0000259" key="1">
    <source>
        <dbReference type="Pfam" id="PF00551"/>
    </source>
</evidence>
<keyword evidence="3" id="KW-1185">Reference proteome</keyword>
<dbReference type="InterPro" id="IPR036477">
    <property type="entry name" value="Formyl_transf_N_sf"/>
</dbReference>
<dbReference type="SUPFAM" id="SSF53328">
    <property type="entry name" value="Formyltransferase"/>
    <property type="match status" value="1"/>
</dbReference>
<dbReference type="AlphaFoldDB" id="A0A7Y0AU87"/>
<dbReference type="CDD" id="cd08653">
    <property type="entry name" value="FMT_core_like_3"/>
    <property type="match status" value="1"/>
</dbReference>
<evidence type="ECO:0000313" key="3">
    <source>
        <dbReference type="Proteomes" id="UP000541470"/>
    </source>
</evidence>
<name>A0A7Y0AU87_9HYPH</name>